<dbReference type="Proteomes" id="UP000789702">
    <property type="component" value="Unassembled WGS sequence"/>
</dbReference>
<keyword evidence="2" id="KW-1185">Reference proteome</keyword>
<feature type="non-terminal residue" evidence="1">
    <location>
        <position position="1"/>
    </location>
</feature>
<reference evidence="1" key="1">
    <citation type="submission" date="2021-06" db="EMBL/GenBank/DDBJ databases">
        <authorList>
            <person name="Kallberg Y."/>
            <person name="Tangrot J."/>
            <person name="Rosling A."/>
        </authorList>
    </citation>
    <scope>NUCLEOTIDE SEQUENCE</scope>
    <source>
        <strain evidence="1">IL203A</strain>
    </source>
</reference>
<dbReference type="EMBL" id="CAJVPU010013122">
    <property type="protein sequence ID" value="CAG8629811.1"/>
    <property type="molecule type" value="Genomic_DNA"/>
</dbReference>
<evidence type="ECO:0000313" key="1">
    <source>
        <dbReference type="EMBL" id="CAG8629811.1"/>
    </source>
</evidence>
<gene>
    <name evidence="1" type="ORF">DHETER_LOCUS8355</name>
</gene>
<organism evidence="1 2">
    <name type="scientific">Dentiscutata heterogama</name>
    <dbReference type="NCBI Taxonomy" id="1316150"/>
    <lineage>
        <taxon>Eukaryota</taxon>
        <taxon>Fungi</taxon>
        <taxon>Fungi incertae sedis</taxon>
        <taxon>Mucoromycota</taxon>
        <taxon>Glomeromycotina</taxon>
        <taxon>Glomeromycetes</taxon>
        <taxon>Diversisporales</taxon>
        <taxon>Gigasporaceae</taxon>
        <taxon>Dentiscutata</taxon>
    </lineage>
</organism>
<sequence length="159" mass="17977">SQPARIVNVSSTAAYMFVPEGGIEFEKLNDPNSHNPRQRYSQSKFANILFTNELNKRLPEEIQVFANSLHPGIVDTPLLRRDDLSFPGNISTSSISSEDGAITILYCATSPEIEKKNYRGKYFEPFGIVVEKKSSYGDDNNLAKRLWEFTENLISEKLL</sequence>
<protein>
    <submittedName>
        <fullName evidence="1">7063_t:CDS:1</fullName>
    </submittedName>
</protein>
<accession>A0ACA9N2G9</accession>
<proteinExistence type="predicted"/>
<name>A0ACA9N2G9_9GLOM</name>
<comment type="caution">
    <text evidence="1">The sequence shown here is derived from an EMBL/GenBank/DDBJ whole genome shotgun (WGS) entry which is preliminary data.</text>
</comment>
<evidence type="ECO:0000313" key="2">
    <source>
        <dbReference type="Proteomes" id="UP000789702"/>
    </source>
</evidence>